<dbReference type="InterPro" id="IPR032675">
    <property type="entry name" value="LRR_dom_sf"/>
</dbReference>
<accession>A0ABR0CPS6</accession>
<feature type="transmembrane region" description="Helical" evidence="12">
    <location>
        <begin position="928"/>
        <end position="949"/>
    </location>
</feature>
<evidence type="ECO:0000256" key="2">
    <source>
        <dbReference type="ARBA" id="ARBA00009592"/>
    </source>
</evidence>
<evidence type="ECO:0000256" key="7">
    <source>
        <dbReference type="ARBA" id="ARBA00022737"/>
    </source>
</evidence>
<proteinExistence type="inferred from homology"/>
<keyword evidence="9 12" id="KW-0472">Membrane</keyword>
<evidence type="ECO:0000256" key="6">
    <source>
        <dbReference type="ARBA" id="ARBA00022729"/>
    </source>
</evidence>
<keyword evidence="4" id="KW-0433">Leucine-rich repeat</keyword>
<gene>
    <name evidence="14" type="ORF">RD792_014401</name>
</gene>
<dbReference type="InterPro" id="IPR003591">
    <property type="entry name" value="Leu-rich_rpt_typical-subtyp"/>
</dbReference>
<keyword evidence="5 12" id="KW-0812">Transmembrane</keyword>
<dbReference type="PROSITE" id="PS51450">
    <property type="entry name" value="LRR"/>
    <property type="match status" value="1"/>
</dbReference>
<keyword evidence="7" id="KW-0677">Repeat</keyword>
<dbReference type="PANTHER" id="PTHR48063:SF101">
    <property type="entry name" value="LRR RECEPTOR-LIKE SERINE_THREONINE-PROTEIN KINASE FLS2"/>
    <property type="match status" value="1"/>
</dbReference>
<comment type="subcellular location">
    <subcellularLocation>
        <location evidence="1">Cell membrane</location>
        <topology evidence="1">Single-pass type I membrane protein</topology>
    </subcellularLocation>
</comment>
<dbReference type="SMART" id="SM00369">
    <property type="entry name" value="LRR_TYP"/>
    <property type="match status" value="6"/>
</dbReference>
<reference evidence="14 15" key="1">
    <citation type="journal article" date="2023" name="bioRxiv">
        <title>Genome report: Whole genome sequence and annotation of Penstemon davidsonii.</title>
        <authorList>
            <person name="Ostevik K.L."/>
            <person name="Alabady M."/>
            <person name="Zhang M."/>
            <person name="Rausher M.D."/>
        </authorList>
    </citation>
    <scope>NUCLEOTIDE SEQUENCE [LARGE SCALE GENOMIC DNA]</scope>
    <source>
        <strain evidence="14">DNT005</strain>
        <tissue evidence="14">Whole leaf</tissue>
    </source>
</reference>
<keyword evidence="15" id="KW-1185">Reference proteome</keyword>
<keyword evidence="8 12" id="KW-1133">Transmembrane helix</keyword>
<evidence type="ECO:0000256" key="11">
    <source>
        <dbReference type="SAM" id="MobiDB-lite"/>
    </source>
</evidence>
<evidence type="ECO:0000256" key="10">
    <source>
        <dbReference type="ARBA" id="ARBA00023180"/>
    </source>
</evidence>
<protein>
    <recommendedName>
        <fullName evidence="13">Leucine-rich repeat-containing N-terminal plant-type domain-containing protein</fullName>
    </recommendedName>
</protein>
<comment type="caution">
    <text evidence="14">The sequence shown here is derived from an EMBL/GenBank/DDBJ whole genome shotgun (WGS) entry which is preliminary data.</text>
</comment>
<dbReference type="Gene3D" id="3.80.10.10">
    <property type="entry name" value="Ribonuclease Inhibitor"/>
    <property type="match status" value="4"/>
</dbReference>
<dbReference type="Pfam" id="PF08263">
    <property type="entry name" value="LRRNT_2"/>
    <property type="match status" value="1"/>
</dbReference>
<dbReference type="InterPro" id="IPR046956">
    <property type="entry name" value="RLP23-like"/>
</dbReference>
<evidence type="ECO:0000256" key="5">
    <source>
        <dbReference type="ARBA" id="ARBA00022692"/>
    </source>
</evidence>
<keyword evidence="10" id="KW-0325">Glycoprotein</keyword>
<keyword evidence="6" id="KW-0732">Signal</keyword>
<evidence type="ECO:0000313" key="15">
    <source>
        <dbReference type="Proteomes" id="UP001291926"/>
    </source>
</evidence>
<evidence type="ECO:0000256" key="1">
    <source>
        <dbReference type="ARBA" id="ARBA00004251"/>
    </source>
</evidence>
<evidence type="ECO:0000256" key="3">
    <source>
        <dbReference type="ARBA" id="ARBA00022475"/>
    </source>
</evidence>
<evidence type="ECO:0000313" key="14">
    <source>
        <dbReference type="EMBL" id="KAK4478895.1"/>
    </source>
</evidence>
<dbReference type="SUPFAM" id="SSF52047">
    <property type="entry name" value="RNI-like"/>
    <property type="match status" value="2"/>
</dbReference>
<evidence type="ECO:0000256" key="8">
    <source>
        <dbReference type="ARBA" id="ARBA00022989"/>
    </source>
</evidence>
<name>A0ABR0CPS6_9LAMI</name>
<evidence type="ECO:0000256" key="9">
    <source>
        <dbReference type="ARBA" id="ARBA00023136"/>
    </source>
</evidence>
<evidence type="ECO:0000256" key="12">
    <source>
        <dbReference type="SAM" id="Phobius"/>
    </source>
</evidence>
<dbReference type="Pfam" id="PF00560">
    <property type="entry name" value="LRR_1"/>
    <property type="match status" value="6"/>
</dbReference>
<dbReference type="PANTHER" id="PTHR48063">
    <property type="entry name" value="LRR RECEPTOR-LIKE KINASE"/>
    <property type="match status" value="1"/>
</dbReference>
<comment type="similarity">
    <text evidence="2">Belongs to the RLP family.</text>
</comment>
<dbReference type="SUPFAM" id="SSF52058">
    <property type="entry name" value="L domain-like"/>
    <property type="match status" value="1"/>
</dbReference>
<evidence type="ECO:0000259" key="13">
    <source>
        <dbReference type="Pfam" id="PF08263"/>
    </source>
</evidence>
<dbReference type="EMBL" id="JAYDYQ010002687">
    <property type="protein sequence ID" value="KAK4478895.1"/>
    <property type="molecule type" value="Genomic_DNA"/>
</dbReference>
<organism evidence="14 15">
    <name type="scientific">Penstemon davidsonii</name>
    <dbReference type="NCBI Taxonomy" id="160366"/>
    <lineage>
        <taxon>Eukaryota</taxon>
        <taxon>Viridiplantae</taxon>
        <taxon>Streptophyta</taxon>
        <taxon>Embryophyta</taxon>
        <taxon>Tracheophyta</taxon>
        <taxon>Spermatophyta</taxon>
        <taxon>Magnoliopsida</taxon>
        <taxon>eudicotyledons</taxon>
        <taxon>Gunneridae</taxon>
        <taxon>Pentapetalae</taxon>
        <taxon>asterids</taxon>
        <taxon>lamiids</taxon>
        <taxon>Lamiales</taxon>
        <taxon>Plantaginaceae</taxon>
        <taxon>Cheloneae</taxon>
        <taxon>Penstemon</taxon>
    </lineage>
</organism>
<dbReference type="InterPro" id="IPR013210">
    <property type="entry name" value="LRR_N_plant-typ"/>
</dbReference>
<dbReference type="Proteomes" id="UP001291926">
    <property type="component" value="Unassembled WGS sequence"/>
</dbReference>
<feature type="domain" description="Leucine-rich repeat-containing N-terminal plant-type" evidence="13">
    <location>
        <begin position="30"/>
        <end position="70"/>
    </location>
</feature>
<feature type="compositionally biased region" description="Basic and acidic residues" evidence="11">
    <location>
        <begin position="901"/>
        <end position="910"/>
    </location>
</feature>
<dbReference type="InterPro" id="IPR001611">
    <property type="entry name" value="Leu-rich_rpt"/>
</dbReference>
<feature type="region of interest" description="Disordered" evidence="11">
    <location>
        <begin position="895"/>
        <end position="919"/>
    </location>
</feature>
<keyword evidence="3" id="KW-1003">Cell membrane</keyword>
<evidence type="ECO:0000256" key="4">
    <source>
        <dbReference type="ARBA" id="ARBA00022614"/>
    </source>
</evidence>
<dbReference type="PRINTS" id="PR00019">
    <property type="entry name" value="LEURICHRPT"/>
</dbReference>
<dbReference type="Pfam" id="PF13855">
    <property type="entry name" value="LRR_8"/>
    <property type="match status" value="1"/>
</dbReference>
<sequence length="986" mass="110534">MLLIIFIVGNIDCNNINIEHYNRRVECLHKERIALLKIKAELIDDYGRLSTWGNNIDDDDCCRWKGVICDNTTNHVVALDLQGPGRDHLAPLRVRGKTISVWSSLVELNDLHYLDLSYNDFSGSQISESIYSLSKLQHLDLSSSYFGGLIPHRLGNLSMLRHLDLSWNQDLIVNDNLDWLTGFHSLEYLDLGVVNLEKVSSTWLQTISNLKTLKSLHLPSCSLSQTNTTTTLSSINGSSTSLAILDLSSNNLNSAPTLFRFLNLSSGSISLIDFSSNNFDERILEALSDLTSLSHLDLSNNQLQGDFPQSFMNLINLNYLDLGYNHLNGQFSHMMMLLRNSTKLEHLNFAENKLIGGGNYLKLHESYMNLNFLDLTYNGLNVEFSHMMMMMLGNSTKLKYLYLDGNALGGPFPNLSRFSFLEELKLPNNTLNGTLTEDDIRGLPHLKVLDLSENQFLTVKMSPSWNPPFQLDHLLLSHCNMGPDFPRWLRTQRKLTVLHISNAKIHDTVPYWFWDNFRMINVLNMSYNQIHGVIPPDLSSSSIMSNLYSIDLSYNQFNGTLPLLPQSVFRIDLSKNSISGTIVDFCNGSSSWGFLDLSNNLLSGEIPRECFTNSPFLSYLSLANNNFSGQLPNSSGGCSLSSLRLQNNSFEGEIPTSLSNCVGLVVVDLGENNLTGKIPAWIGTSMPNLMVLGLKFNNFHGSLPLSLCHLTEIQILDISINKISGTIPKCLNNFTSMRIKPDSTKLDNFISSSVYQDRESAQLMWKGKEAKYDSALGLVKLIDFSSNNLVGHIPPEITSLVGLIALNLSRNNLVGPIPHDIGRLESLDFFDLSRNNLSGGIPATLLQMNRIGVLDLSFNNLSGRIPWRNHLQTFSDSAFLGNPGLCGDPLQSKPCPEEDDLKPKKPMVKDNDEDGDENSDSSYIVNEGFYICMAIGFITSFCVVLGTIFHNKLCRIIFLKMVTCVVDWLYVKVNVNKNRLKRHFEN</sequence>